<comment type="caution">
    <text evidence="1">The sequence shown here is derived from an EMBL/GenBank/DDBJ whole genome shotgun (WGS) entry which is preliminary data.</text>
</comment>
<evidence type="ECO:0000313" key="1">
    <source>
        <dbReference type="EMBL" id="ELU44798.1"/>
    </source>
</evidence>
<dbReference type="Proteomes" id="UP000011668">
    <property type="component" value="Unassembled WGS sequence"/>
</dbReference>
<evidence type="ECO:0000313" key="2">
    <source>
        <dbReference type="Proteomes" id="UP000011668"/>
    </source>
</evidence>
<accession>L8X702</accession>
<reference evidence="1 2" key="1">
    <citation type="journal article" date="2013" name="Nat. Commun.">
        <title>The evolution and pathogenic mechanisms of the rice sheath blight pathogen.</title>
        <authorList>
            <person name="Zheng A."/>
            <person name="Lin R."/>
            <person name="Xu L."/>
            <person name="Qin P."/>
            <person name="Tang C."/>
            <person name="Ai P."/>
            <person name="Zhang D."/>
            <person name="Liu Y."/>
            <person name="Sun Z."/>
            <person name="Feng H."/>
            <person name="Wang Y."/>
            <person name="Chen Y."/>
            <person name="Liang X."/>
            <person name="Fu R."/>
            <person name="Li Q."/>
            <person name="Zhang J."/>
            <person name="Yu X."/>
            <person name="Xie Z."/>
            <person name="Ding L."/>
            <person name="Guan P."/>
            <person name="Tang J."/>
            <person name="Liang Y."/>
            <person name="Wang S."/>
            <person name="Deng Q."/>
            <person name="Li S."/>
            <person name="Zhu J."/>
            <person name="Wang L."/>
            <person name="Liu H."/>
            <person name="Li P."/>
        </authorList>
    </citation>
    <scope>NUCLEOTIDE SEQUENCE [LARGE SCALE GENOMIC DNA]</scope>
    <source>
        <strain evidence="2">AG-1 IA</strain>
    </source>
</reference>
<dbReference type="EMBL" id="AFRT01000274">
    <property type="protein sequence ID" value="ELU44798.1"/>
    <property type="molecule type" value="Genomic_DNA"/>
</dbReference>
<sequence length="132" mass="14928">MRVAPTAGRYSIWECMVEVQRSVRAMYQAGVLPCVAFWSKCTYRGIKWPVMFRTSEREVLPVLIDRVLRLSPGVQSAIFQEHMAARLLAIRNLPPITASSCRVHRSSVGRNSIVELMLILSSTLVIYTSTRS</sequence>
<proteinExistence type="predicted"/>
<name>L8X702_THACA</name>
<gene>
    <name evidence="1" type="ORF">AG1IA_01181</name>
</gene>
<keyword evidence="2" id="KW-1185">Reference proteome</keyword>
<organism evidence="1 2">
    <name type="scientific">Thanatephorus cucumeris (strain AG1-IA)</name>
    <name type="common">Rice sheath blight fungus</name>
    <name type="synonym">Rhizoctonia solani</name>
    <dbReference type="NCBI Taxonomy" id="983506"/>
    <lineage>
        <taxon>Eukaryota</taxon>
        <taxon>Fungi</taxon>
        <taxon>Dikarya</taxon>
        <taxon>Basidiomycota</taxon>
        <taxon>Agaricomycotina</taxon>
        <taxon>Agaricomycetes</taxon>
        <taxon>Cantharellales</taxon>
        <taxon>Ceratobasidiaceae</taxon>
        <taxon>Rhizoctonia</taxon>
        <taxon>Rhizoctonia solani AG-1</taxon>
    </lineage>
</organism>
<protein>
    <submittedName>
        <fullName evidence="1">Uncharacterized protein</fullName>
    </submittedName>
</protein>
<dbReference type="AlphaFoldDB" id="L8X702"/>
<dbReference type="HOGENOM" id="CLU_1918486_0_0_1"/>